<evidence type="ECO:0000256" key="2">
    <source>
        <dbReference type="ARBA" id="ARBA00019841"/>
    </source>
</evidence>
<dbReference type="Gene3D" id="3.10.310.30">
    <property type="match status" value="1"/>
</dbReference>
<keyword evidence="5 9" id="KW-0269">Exonuclease</keyword>
<evidence type="ECO:0000259" key="7">
    <source>
        <dbReference type="Pfam" id="PF02272"/>
    </source>
</evidence>
<dbReference type="InterPro" id="IPR041122">
    <property type="entry name" value="RecJ_OB"/>
</dbReference>
<sequence length="547" mass="60801">MSHRPLSKEDIYTLLHNRTKQWDFPTLSTLPHPYQLKSCEQACKFLAQKMRENPECKILVVGDYDVDGVIASVVMMKFFALLGYQHISYVIPSRFSDGYGVSKAIIEANPSDVVITVDNGITAYEAAEYCKQQGIALIITDHHIPKDTLPNADFIINPQQKDCTFAQKEICGALVAWYFCAGLKIALGASVAITPLLELVMLATIADMMPLTQINKCIVLYGLKQLPSSQIPALQKLQSRLKTRYITATDISFSLTPLLNAAGRMEEGRIASEFLLLDSSSLEANMHASQESNAPISTQLARALDSGLESLLRLNQKRKDTAKSVLESAIATAIVYDNAVIAKGEDWHEGVLGIVAAQMANHYKKPAIVLARTKELGLESMLKGSARSYGEADLMSVLLGAREILGEFGGHSKAAGLSVECERFDRLCAYLEGLCELPQCQSTQEGLEILPIDVKDIDTELFALLQRFEPYGQGNPKPILQARLQIRQISPIKQHKKLRFFGTDLWGICFFCEQELRVKEWILASFSMQMDAYRGVPMMVLQEVERL</sequence>
<keyword evidence="4 9" id="KW-0378">Hydrolase</keyword>
<dbReference type="InterPro" id="IPR051673">
    <property type="entry name" value="SSDNA_exonuclease_RecJ"/>
</dbReference>
<dbReference type="EMBL" id="UGHV01000001">
    <property type="protein sequence ID" value="STO97906.1"/>
    <property type="molecule type" value="Genomic_DNA"/>
</dbReference>
<dbReference type="GO" id="GO:0003676">
    <property type="term" value="F:nucleic acid binding"/>
    <property type="evidence" value="ECO:0007669"/>
    <property type="project" value="InterPro"/>
</dbReference>
<evidence type="ECO:0000256" key="4">
    <source>
        <dbReference type="ARBA" id="ARBA00022801"/>
    </source>
</evidence>
<dbReference type="SUPFAM" id="SSF64182">
    <property type="entry name" value="DHH phosphoesterases"/>
    <property type="match status" value="1"/>
</dbReference>
<evidence type="ECO:0000313" key="9">
    <source>
        <dbReference type="EMBL" id="STO97906.1"/>
    </source>
</evidence>
<comment type="similarity">
    <text evidence="1">Belongs to the RecJ family.</text>
</comment>
<dbReference type="GO" id="GO:0006310">
    <property type="term" value="P:DNA recombination"/>
    <property type="evidence" value="ECO:0007669"/>
    <property type="project" value="InterPro"/>
</dbReference>
<evidence type="ECO:0000256" key="1">
    <source>
        <dbReference type="ARBA" id="ARBA00005915"/>
    </source>
</evidence>
<feature type="domain" description="DDH" evidence="6">
    <location>
        <begin position="57"/>
        <end position="204"/>
    </location>
</feature>
<protein>
    <recommendedName>
        <fullName evidence="2">Single-stranded-DNA-specific exonuclease RecJ</fullName>
    </recommendedName>
</protein>
<dbReference type="Pfam" id="PF01368">
    <property type="entry name" value="DHH"/>
    <property type="match status" value="1"/>
</dbReference>
<dbReference type="NCBIfam" id="TIGR00644">
    <property type="entry name" value="recJ"/>
    <property type="match status" value="1"/>
</dbReference>
<dbReference type="InterPro" id="IPR038763">
    <property type="entry name" value="DHH_sf"/>
</dbReference>
<dbReference type="AlphaFoldDB" id="A0A377J7U9"/>
<dbReference type="GO" id="GO:0006281">
    <property type="term" value="P:DNA repair"/>
    <property type="evidence" value="ECO:0007669"/>
    <property type="project" value="InterPro"/>
</dbReference>
<feature type="domain" description="DHHA1" evidence="7">
    <location>
        <begin position="338"/>
        <end position="434"/>
    </location>
</feature>
<organism evidence="9 10">
    <name type="scientific">Helicobacter canis</name>
    <dbReference type="NCBI Taxonomy" id="29419"/>
    <lineage>
        <taxon>Bacteria</taxon>
        <taxon>Pseudomonadati</taxon>
        <taxon>Campylobacterota</taxon>
        <taxon>Epsilonproteobacteria</taxon>
        <taxon>Campylobacterales</taxon>
        <taxon>Helicobacteraceae</taxon>
        <taxon>Helicobacter</taxon>
    </lineage>
</organism>
<dbReference type="InterPro" id="IPR001667">
    <property type="entry name" value="DDH_dom"/>
</dbReference>
<dbReference type="OrthoDB" id="9809852at2"/>
<dbReference type="Pfam" id="PF17768">
    <property type="entry name" value="RecJ_OB"/>
    <property type="match status" value="1"/>
</dbReference>
<name>A0A377J7U9_9HELI</name>
<dbReference type="InterPro" id="IPR003156">
    <property type="entry name" value="DHHA1_dom"/>
</dbReference>
<evidence type="ECO:0000259" key="6">
    <source>
        <dbReference type="Pfam" id="PF01368"/>
    </source>
</evidence>
<gene>
    <name evidence="9" type="primary">recJ</name>
    <name evidence="9" type="ORF">NCTC12410_01747</name>
</gene>
<dbReference type="Proteomes" id="UP000254841">
    <property type="component" value="Unassembled WGS sequence"/>
</dbReference>
<dbReference type="PANTHER" id="PTHR30255:SF2">
    <property type="entry name" value="SINGLE-STRANDED-DNA-SPECIFIC EXONUCLEASE RECJ"/>
    <property type="match status" value="1"/>
</dbReference>
<reference evidence="9 10" key="1">
    <citation type="submission" date="2018-06" db="EMBL/GenBank/DDBJ databases">
        <authorList>
            <consortium name="Pathogen Informatics"/>
            <person name="Doyle S."/>
        </authorList>
    </citation>
    <scope>NUCLEOTIDE SEQUENCE [LARGE SCALE GENOMIC DNA]</scope>
    <source>
        <strain evidence="9 10">NCTC12410</strain>
    </source>
</reference>
<dbReference type="PANTHER" id="PTHR30255">
    <property type="entry name" value="SINGLE-STRANDED-DNA-SPECIFIC EXONUCLEASE RECJ"/>
    <property type="match status" value="1"/>
</dbReference>
<feature type="domain" description="RecJ OB" evidence="8">
    <location>
        <begin position="451"/>
        <end position="536"/>
    </location>
</feature>
<evidence type="ECO:0000259" key="8">
    <source>
        <dbReference type="Pfam" id="PF17768"/>
    </source>
</evidence>
<accession>A0A377J7U9</accession>
<evidence type="ECO:0000313" key="10">
    <source>
        <dbReference type="Proteomes" id="UP000254841"/>
    </source>
</evidence>
<dbReference type="InterPro" id="IPR004610">
    <property type="entry name" value="RecJ"/>
</dbReference>
<dbReference type="Pfam" id="PF02272">
    <property type="entry name" value="DHHA1"/>
    <property type="match status" value="1"/>
</dbReference>
<dbReference type="RefSeq" id="WP_115012103.1">
    <property type="nucleotide sequence ID" value="NZ_UGHV01000001.1"/>
</dbReference>
<evidence type="ECO:0000256" key="5">
    <source>
        <dbReference type="ARBA" id="ARBA00022839"/>
    </source>
</evidence>
<evidence type="ECO:0000256" key="3">
    <source>
        <dbReference type="ARBA" id="ARBA00022722"/>
    </source>
</evidence>
<keyword evidence="3" id="KW-0540">Nuclease</keyword>
<dbReference type="GO" id="GO:0008409">
    <property type="term" value="F:5'-3' exonuclease activity"/>
    <property type="evidence" value="ECO:0007669"/>
    <property type="project" value="InterPro"/>
</dbReference>
<proteinExistence type="inferred from homology"/>
<dbReference type="Gene3D" id="3.90.1640.30">
    <property type="match status" value="1"/>
</dbReference>